<proteinExistence type="predicted"/>
<feature type="transmembrane region" description="Helical" evidence="1">
    <location>
        <begin position="269"/>
        <end position="289"/>
    </location>
</feature>
<feature type="transmembrane region" description="Helical" evidence="1">
    <location>
        <begin position="142"/>
        <end position="165"/>
    </location>
</feature>
<keyword evidence="1" id="KW-1133">Transmembrane helix</keyword>
<keyword evidence="1" id="KW-0472">Membrane</keyword>
<keyword evidence="1" id="KW-0812">Transmembrane</keyword>
<organism evidence="2 3">
    <name type="scientific">Candidatus Intestinimonas merdavium</name>
    <dbReference type="NCBI Taxonomy" id="2838622"/>
    <lineage>
        <taxon>Bacteria</taxon>
        <taxon>Bacillati</taxon>
        <taxon>Bacillota</taxon>
        <taxon>Clostridia</taxon>
        <taxon>Eubacteriales</taxon>
        <taxon>Intestinimonas</taxon>
    </lineage>
</organism>
<reference evidence="2" key="2">
    <citation type="submission" date="2021-04" db="EMBL/GenBank/DDBJ databases">
        <authorList>
            <person name="Gilroy R."/>
        </authorList>
    </citation>
    <scope>NUCLEOTIDE SEQUENCE</scope>
    <source>
        <strain evidence="2">CHK33-7979</strain>
    </source>
</reference>
<comment type="caution">
    <text evidence="2">The sequence shown here is derived from an EMBL/GenBank/DDBJ whole genome shotgun (WGS) entry which is preliminary data.</text>
</comment>
<dbReference type="Proteomes" id="UP000886824">
    <property type="component" value="Unassembled WGS sequence"/>
</dbReference>
<evidence type="ECO:0000256" key="1">
    <source>
        <dbReference type="SAM" id="Phobius"/>
    </source>
</evidence>
<accession>A0A9D1Z767</accession>
<reference evidence="2" key="1">
    <citation type="journal article" date="2021" name="PeerJ">
        <title>Extensive microbial diversity within the chicken gut microbiome revealed by metagenomics and culture.</title>
        <authorList>
            <person name="Gilroy R."/>
            <person name="Ravi A."/>
            <person name="Getino M."/>
            <person name="Pursley I."/>
            <person name="Horton D.L."/>
            <person name="Alikhan N.F."/>
            <person name="Baker D."/>
            <person name="Gharbi K."/>
            <person name="Hall N."/>
            <person name="Watson M."/>
            <person name="Adriaenssens E.M."/>
            <person name="Foster-Nyarko E."/>
            <person name="Jarju S."/>
            <person name="Secka A."/>
            <person name="Antonio M."/>
            <person name="Oren A."/>
            <person name="Chaudhuri R.R."/>
            <person name="La Ragione R."/>
            <person name="Hildebrand F."/>
            <person name="Pallen M.J."/>
        </authorList>
    </citation>
    <scope>NUCLEOTIDE SEQUENCE</scope>
    <source>
        <strain evidence="2">CHK33-7979</strain>
    </source>
</reference>
<evidence type="ECO:0000313" key="2">
    <source>
        <dbReference type="EMBL" id="HIY74515.1"/>
    </source>
</evidence>
<name>A0A9D1Z767_9FIRM</name>
<feature type="transmembrane region" description="Helical" evidence="1">
    <location>
        <begin position="56"/>
        <end position="82"/>
    </location>
</feature>
<dbReference type="AlphaFoldDB" id="A0A9D1Z767"/>
<feature type="transmembrane region" description="Helical" evidence="1">
    <location>
        <begin position="228"/>
        <end position="249"/>
    </location>
</feature>
<sequence length="362" mass="39739">MFLWELLECVVVSGVGQGGAVAVGVAAVLAQVTLSLYGEVRFLFATMGNRSLTVKVVVSAIPFLILFVYAMVSAISFGSFLFSPTDPYLADLMRSITLTVERVLAILALVLLYPLLSLLYCRLVPMKPLRALATFGVEGAGALFLLVLYGGLFLSSFPVTILTVGPGAVKWAVYAIFIVTFKDFVLAVSLILGLLLRLPQPKEPEEAACTDRQAYYRRQVQRYLVRDNLTIGIALLLFGPGTSIFLFFLTREELQGPIPLDDVPGMLLLVGFLLVVLFGFGGLGALLVYRRLRPQTAPAYRTLLTMGEITEMEALFYREIVAGSPSRRKVGFNQWVLRSPHFCLLQSGVRTKLSWVGPPQTT</sequence>
<feature type="transmembrane region" description="Helical" evidence="1">
    <location>
        <begin position="171"/>
        <end position="196"/>
    </location>
</feature>
<protein>
    <submittedName>
        <fullName evidence="2">Uncharacterized protein</fullName>
    </submittedName>
</protein>
<feature type="transmembrane region" description="Helical" evidence="1">
    <location>
        <begin position="102"/>
        <end position="121"/>
    </location>
</feature>
<dbReference type="EMBL" id="DXCX01000122">
    <property type="protein sequence ID" value="HIY74515.1"/>
    <property type="molecule type" value="Genomic_DNA"/>
</dbReference>
<feature type="transmembrane region" description="Helical" evidence="1">
    <location>
        <begin position="20"/>
        <end position="44"/>
    </location>
</feature>
<gene>
    <name evidence="2" type="ORF">H9826_11210</name>
</gene>
<evidence type="ECO:0000313" key="3">
    <source>
        <dbReference type="Proteomes" id="UP000886824"/>
    </source>
</evidence>